<dbReference type="RefSeq" id="WP_372562785.1">
    <property type="nucleotide sequence ID" value="NZ_JBGOSP010000006.1"/>
</dbReference>
<dbReference type="Proteomes" id="UP001571476">
    <property type="component" value="Unassembled WGS sequence"/>
</dbReference>
<name>A0ABV4SFV3_9ACTN</name>
<feature type="chain" id="PRO_5046633161" description="Lipoprotein" evidence="2">
    <location>
        <begin position="31"/>
        <end position="162"/>
    </location>
</feature>
<dbReference type="PROSITE" id="PS51257">
    <property type="entry name" value="PROKAR_LIPOPROTEIN"/>
    <property type="match status" value="1"/>
</dbReference>
<sequence>MTRHRRLRRGWLWGCAVAPALLLVSCTSDSGTPEDGRPASHSARTSVAGGQKKLTAQARTAIGAAAADDDTLLEGGVESIADGVHSRPTADHGQHYRLAVTCAGLGDAEAVFTTEAGAITEVIPCDTSVVLKRFTAPARTMRLDISGKSRSSGVIAWRINRV</sequence>
<protein>
    <recommendedName>
        <fullName evidence="5">Lipoprotein</fullName>
    </recommendedName>
</protein>
<evidence type="ECO:0008006" key="5">
    <source>
        <dbReference type="Google" id="ProtNLM"/>
    </source>
</evidence>
<keyword evidence="2" id="KW-0732">Signal</keyword>
<organism evidence="3 4">
    <name type="scientific">Streptomyces aureus</name>
    <dbReference type="NCBI Taxonomy" id="193461"/>
    <lineage>
        <taxon>Bacteria</taxon>
        <taxon>Bacillati</taxon>
        <taxon>Actinomycetota</taxon>
        <taxon>Actinomycetes</taxon>
        <taxon>Kitasatosporales</taxon>
        <taxon>Streptomycetaceae</taxon>
        <taxon>Streptomyces</taxon>
    </lineage>
</organism>
<accession>A0ABV4SFV3</accession>
<gene>
    <name evidence="3" type="ORF">ACEG43_14220</name>
</gene>
<evidence type="ECO:0000256" key="2">
    <source>
        <dbReference type="SAM" id="SignalP"/>
    </source>
</evidence>
<reference evidence="3 4" key="1">
    <citation type="submission" date="2024-08" db="EMBL/GenBank/DDBJ databases">
        <title>Genome sequence of Streptomyces aureus CACIA-1.46HGO.</title>
        <authorList>
            <person name="Evangelista-Martinez Z."/>
        </authorList>
    </citation>
    <scope>NUCLEOTIDE SEQUENCE [LARGE SCALE GENOMIC DNA]</scope>
    <source>
        <strain evidence="3 4">CACIA-1.46HGO</strain>
    </source>
</reference>
<evidence type="ECO:0000256" key="1">
    <source>
        <dbReference type="SAM" id="MobiDB-lite"/>
    </source>
</evidence>
<comment type="caution">
    <text evidence="3">The sequence shown here is derived from an EMBL/GenBank/DDBJ whole genome shotgun (WGS) entry which is preliminary data.</text>
</comment>
<feature type="region of interest" description="Disordered" evidence="1">
    <location>
        <begin position="29"/>
        <end position="51"/>
    </location>
</feature>
<evidence type="ECO:0000313" key="3">
    <source>
        <dbReference type="EMBL" id="MFA3837324.1"/>
    </source>
</evidence>
<proteinExistence type="predicted"/>
<dbReference type="EMBL" id="JBGOSP010000006">
    <property type="protein sequence ID" value="MFA3837324.1"/>
    <property type="molecule type" value="Genomic_DNA"/>
</dbReference>
<evidence type="ECO:0000313" key="4">
    <source>
        <dbReference type="Proteomes" id="UP001571476"/>
    </source>
</evidence>
<feature type="signal peptide" evidence="2">
    <location>
        <begin position="1"/>
        <end position="30"/>
    </location>
</feature>
<keyword evidence="4" id="KW-1185">Reference proteome</keyword>